<dbReference type="GO" id="GO:0008270">
    <property type="term" value="F:zinc ion binding"/>
    <property type="evidence" value="ECO:0007669"/>
    <property type="project" value="UniProtKB-KW"/>
</dbReference>
<evidence type="ECO:0000256" key="4">
    <source>
        <dbReference type="ARBA" id="ARBA00022833"/>
    </source>
</evidence>
<evidence type="ECO:0000256" key="5">
    <source>
        <dbReference type="ARBA" id="ARBA00023242"/>
    </source>
</evidence>
<evidence type="ECO:0000256" key="2">
    <source>
        <dbReference type="ARBA" id="ARBA00022723"/>
    </source>
</evidence>
<keyword evidence="4" id="KW-0862">Zinc</keyword>
<protein>
    <recommendedName>
        <fullName evidence="9">DUF659 domain-containing protein</fullName>
    </recommendedName>
</protein>
<sequence length="288" mass="32421">MASRLDVWEHFERGEGKYKKTNHRVASRRASSAAPDTEQPTSGKDQLKARLKRPATQGSLMGFVDRPPTTSEKSQFERLLANAFLDCNMSFRSVENESFVELIKFLRPSVKLPNRITFSQRIVKDRIFEAVSEIDAVFSRQPTVTLAFDSFKNVFKNKLLGFVAVIRTENGTENHIFGKLENITGVSYTGDYVVEQVESALAIMRTKSNGTIQAVTCDSDGAKPKARTDLRKLHPETISLSCSAHQINLIFQEVFKFLPKFSAICKCALSIISWFSVSNQLLGRLFKL</sequence>
<feature type="region of interest" description="Disordered" evidence="6">
    <location>
        <begin position="18"/>
        <end position="48"/>
    </location>
</feature>
<evidence type="ECO:0000313" key="7">
    <source>
        <dbReference type="EMBL" id="GAU91910.1"/>
    </source>
</evidence>
<evidence type="ECO:0000256" key="1">
    <source>
        <dbReference type="ARBA" id="ARBA00004123"/>
    </source>
</evidence>
<dbReference type="InterPro" id="IPR012337">
    <property type="entry name" value="RNaseH-like_sf"/>
</dbReference>
<dbReference type="GO" id="GO:0005634">
    <property type="term" value="C:nucleus"/>
    <property type="evidence" value="ECO:0007669"/>
    <property type="project" value="UniProtKB-SubCell"/>
</dbReference>
<dbReference type="OrthoDB" id="2365019at2759"/>
<keyword evidence="3" id="KW-0863">Zinc-finger</keyword>
<dbReference type="EMBL" id="BDGG01000002">
    <property type="protein sequence ID" value="GAU91910.1"/>
    <property type="molecule type" value="Genomic_DNA"/>
</dbReference>
<evidence type="ECO:0000256" key="6">
    <source>
        <dbReference type="SAM" id="MobiDB-lite"/>
    </source>
</evidence>
<dbReference type="PANTHER" id="PTHR46481">
    <property type="entry name" value="ZINC FINGER BED DOMAIN-CONTAINING PROTEIN 4"/>
    <property type="match status" value="1"/>
</dbReference>
<evidence type="ECO:0000313" key="8">
    <source>
        <dbReference type="Proteomes" id="UP000186922"/>
    </source>
</evidence>
<evidence type="ECO:0008006" key="9">
    <source>
        <dbReference type="Google" id="ProtNLM"/>
    </source>
</evidence>
<reference evidence="7 8" key="1">
    <citation type="journal article" date="2016" name="Nat. Commun.">
        <title>Extremotolerant tardigrade genome and improved radiotolerance of human cultured cells by tardigrade-unique protein.</title>
        <authorList>
            <person name="Hashimoto T."/>
            <person name="Horikawa D.D."/>
            <person name="Saito Y."/>
            <person name="Kuwahara H."/>
            <person name="Kozuka-Hata H."/>
            <person name="Shin-I T."/>
            <person name="Minakuchi Y."/>
            <person name="Ohishi K."/>
            <person name="Motoyama A."/>
            <person name="Aizu T."/>
            <person name="Enomoto A."/>
            <person name="Kondo K."/>
            <person name="Tanaka S."/>
            <person name="Hara Y."/>
            <person name="Koshikawa S."/>
            <person name="Sagara H."/>
            <person name="Miura T."/>
            <person name="Yokobori S."/>
            <person name="Miyagawa K."/>
            <person name="Suzuki Y."/>
            <person name="Kubo T."/>
            <person name="Oyama M."/>
            <person name="Kohara Y."/>
            <person name="Fujiyama A."/>
            <person name="Arakawa K."/>
            <person name="Katayama T."/>
            <person name="Toyoda A."/>
            <person name="Kunieda T."/>
        </authorList>
    </citation>
    <scope>NUCLEOTIDE SEQUENCE [LARGE SCALE GENOMIC DNA]</scope>
    <source>
        <strain evidence="7 8">YOKOZUNA-1</strain>
    </source>
</reference>
<name>A0A1D1UTS2_RAMVA</name>
<dbReference type="SUPFAM" id="SSF53098">
    <property type="entry name" value="Ribonuclease H-like"/>
    <property type="match status" value="1"/>
</dbReference>
<proteinExistence type="predicted"/>
<keyword evidence="2" id="KW-0479">Metal-binding</keyword>
<organism evidence="7 8">
    <name type="scientific">Ramazzottius varieornatus</name>
    <name type="common">Water bear</name>
    <name type="synonym">Tardigrade</name>
    <dbReference type="NCBI Taxonomy" id="947166"/>
    <lineage>
        <taxon>Eukaryota</taxon>
        <taxon>Metazoa</taxon>
        <taxon>Ecdysozoa</taxon>
        <taxon>Tardigrada</taxon>
        <taxon>Eutardigrada</taxon>
        <taxon>Parachela</taxon>
        <taxon>Hypsibioidea</taxon>
        <taxon>Ramazzottiidae</taxon>
        <taxon>Ramazzottius</taxon>
    </lineage>
</organism>
<dbReference type="PANTHER" id="PTHR46481:SF10">
    <property type="entry name" value="ZINC FINGER BED DOMAIN-CONTAINING PROTEIN 39"/>
    <property type="match status" value="1"/>
</dbReference>
<dbReference type="Proteomes" id="UP000186922">
    <property type="component" value="Unassembled WGS sequence"/>
</dbReference>
<comment type="caution">
    <text evidence="7">The sequence shown here is derived from an EMBL/GenBank/DDBJ whole genome shotgun (WGS) entry which is preliminary data.</text>
</comment>
<accession>A0A1D1UTS2</accession>
<gene>
    <name evidence="7" type="primary">RvY_04077-1</name>
    <name evidence="7" type="synonym">RvY_04077.1</name>
    <name evidence="7" type="ORF">RvY_04077</name>
</gene>
<dbReference type="AlphaFoldDB" id="A0A1D1UTS2"/>
<comment type="subcellular location">
    <subcellularLocation>
        <location evidence="1">Nucleus</location>
    </subcellularLocation>
</comment>
<dbReference type="InterPro" id="IPR052035">
    <property type="entry name" value="ZnF_BED_domain_contain"/>
</dbReference>
<keyword evidence="8" id="KW-1185">Reference proteome</keyword>
<keyword evidence="5" id="KW-0539">Nucleus</keyword>
<evidence type="ECO:0000256" key="3">
    <source>
        <dbReference type="ARBA" id="ARBA00022771"/>
    </source>
</evidence>